<dbReference type="GO" id="GO:0009424">
    <property type="term" value="C:bacterial-type flagellum hook"/>
    <property type="evidence" value="ECO:0007669"/>
    <property type="project" value="InterPro"/>
</dbReference>
<evidence type="ECO:0000313" key="10">
    <source>
        <dbReference type="EMBL" id="ABZ76002.1"/>
    </source>
</evidence>
<comment type="similarity">
    <text evidence="3">Belongs to the flagella basal body rod proteins family.</text>
</comment>
<dbReference type="STRING" id="458817.Shal_1436"/>
<evidence type="ECO:0000259" key="8">
    <source>
        <dbReference type="Pfam" id="PF06429"/>
    </source>
</evidence>
<protein>
    <recommendedName>
        <fullName evidence="4">Flagellar hook-associated protein 1</fullName>
    </recommendedName>
</protein>
<dbReference type="InterPro" id="IPR001444">
    <property type="entry name" value="Flag_bb_rod_N"/>
</dbReference>
<evidence type="ECO:0000313" key="11">
    <source>
        <dbReference type="Proteomes" id="UP000001317"/>
    </source>
</evidence>
<feature type="domain" description="Flagellar hook-associated protein FlgK helical" evidence="9">
    <location>
        <begin position="93"/>
        <end position="322"/>
    </location>
</feature>
<comment type="subcellular location">
    <subcellularLocation>
        <location evidence="1">Bacterial flagellum</location>
    </subcellularLocation>
    <subcellularLocation>
        <location evidence="2">Secreted</location>
    </subcellularLocation>
</comment>
<evidence type="ECO:0000256" key="5">
    <source>
        <dbReference type="ARBA" id="ARBA00022525"/>
    </source>
</evidence>
<dbReference type="GO" id="GO:0044780">
    <property type="term" value="P:bacterial-type flagellum assembly"/>
    <property type="evidence" value="ECO:0007669"/>
    <property type="project" value="InterPro"/>
</dbReference>
<dbReference type="InterPro" id="IPR053927">
    <property type="entry name" value="FlgK_helical"/>
</dbReference>
<dbReference type="GO" id="GO:0005198">
    <property type="term" value="F:structural molecule activity"/>
    <property type="evidence" value="ECO:0007669"/>
    <property type="project" value="InterPro"/>
</dbReference>
<keyword evidence="11" id="KW-1185">Reference proteome</keyword>
<dbReference type="KEGG" id="shl:Shal_1436"/>
<dbReference type="Pfam" id="PF22638">
    <property type="entry name" value="FlgK_D1"/>
    <property type="match status" value="1"/>
</dbReference>
<keyword evidence="10" id="KW-0966">Cell projection</keyword>
<name>B0TMD3_SHEHH</name>
<dbReference type="InterPro" id="IPR010930">
    <property type="entry name" value="Flg_bb/hook_C_dom"/>
</dbReference>
<dbReference type="AlphaFoldDB" id="B0TMD3"/>
<keyword evidence="10" id="KW-0969">Cilium</keyword>
<dbReference type="PRINTS" id="PR01005">
    <property type="entry name" value="FLGHOOKAP1"/>
</dbReference>
<gene>
    <name evidence="10" type="ordered locus">Shal_1436</name>
</gene>
<evidence type="ECO:0000256" key="3">
    <source>
        <dbReference type="ARBA" id="ARBA00009677"/>
    </source>
</evidence>
<evidence type="ECO:0000256" key="6">
    <source>
        <dbReference type="ARBA" id="ARBA00023143"/>
    </source>
</evidence>
<dbReference type="eggNOG" id="COG1256">
    <property type="taxonomic scope" value="Bacteria"/>
</dbReference>
<evidence type="ECO:0000256" key="1">
    <source>
        <dbReference type="ARBA" id="ARBA00004365"/>
    </source>
</evidence>
<keyword evidence="10" id="KW-0282">Flagellum</keyword>
<dbReference type="PANTHER" id="PTHR30033:SF1">
    <property type="entry name" value="FLAGELLAR HOOK-ASSOCIATED PROTEIN 1"/>
    <property type="match status" value="1"/>
</dbReference>
<keyword evidence="6" id="KW-0975">Bacterial flagellum</keyword>
<evidence type="ECO:0000256" key="4">
    <source>
        <dbReference type="ARBA" id="ARBA00016244"/>
    </source>
</evidence>
<sequence length="639" mass="67703">MSLDLMNIARTGVLASQSQLAITSNNIANANTAGYNRQVVSQSALDSQRMGNEFYGAGTYVSDVKRVYNDYATRELRIGSTAVSESQTTFSKMSQLDQLFSQMGKAVPQGLNDFFASMNALADIPNDMGLRGSFLTSANQLANSVNQMQSHLDSQMTQTNDQISAVTDRINEISNELGSINRELMKSQGQDMQLLDKQDALILELSEYASVNVIPLESGAKSIMLGGSMMLVSGEMSMQVGTAPGDPYPNELQITAQSGSKSMIVDASKMGGQLGALVNYRDETLIPSQMELGQFALGVSDAFNQAQAQGFDLNGQVGANIFTDINDPSMQLGRVGALSSNTGTANLSVNIDDVGSLTGSSYELKFTAPSTYELKDAVSGNITPLTLNGTKLEGANGFSINIDAGALASGDTFEIRPTSSAAVSLSVEMTDAKGIAAAGAKITADAANTGNSQVSLVSIDKRTETGFPVTGAELTFEIDPSTTPPSYEVFDVDGASLGADTYTPPTISSHGFTFEIDSTATAAEKFTFDLSFAEGDNTNMVSMAKLSEAKLMNGGKTTLTDVFENTTIDVGSKTKSAEISMGSAEAIYKQAYTRVQSVSGVNLDEEAANLMRFQQSYQASARIMTTANEIFNTLFSSLR</sequence>
<dbReference type="Pfam" id="PF00460">
    <property type="entry name" value="Flg_bb_rod"/>
    <property type="match status" value="1"/>
</dbReference>
<proteinExistence type="inferred from homology"/>
<dbReference type="SUPFAM" id="SSF64518">
    <property type="entry name" value="Phase 1 flagellin"/>
    <property type="match status" value="2"/>
</dbReference>
<dbReference type="HOGENOM" id="CLU_012762_0_0_6"/>
<keyword evidence="5" id="KW-0964">Secreted</keyword>
<dbReference type="RefSeq" id="WP_012276542.1">
    <property type="nucleotide sequence ID" value="NC_010334.1"/>
</dbReference>
<dbReference type="EMBL" id="CP000931">
    <property type="protein sequence ID" value="ABZ76002.1"/>
    <property type="molecule type" value="Genomic_DNA"/>
</dbReference>
<dbReference type="InterPro" id="IPR002371">
    <property type="entry name" value="FlgK"/>
</dbReference>
<reference evidence="10" key="1">
    <citation type="submission" date="2008-01" db="EMBL/GenBank/DDBJ databases">
        <title>Complete sequence of Shewanella halifaxensis HAW-EB4.</title>
        <authorList>
            <consortium name="US DOE Joint Genome Institute"/>
            <person name="Copeland A."/>
            <person name="Lucas S."/>
            <person name="Lapidus A."/>
            <person name="Glavina del Rio T."/>
            <person name="Dalin E."/>
            <person name="Tice H."/>
            <person name="Bruce D."/>
            <person name="Goodwin L."/>
            <person name="Pitluck S."/>
            <person name="Sims D."/>
            <person name="Brettin T."/>
            <person name="Detter J.C."/>
            <person name="Han C."/>
            <person name="Kuske C.R."/>
            <person name="Schmutz J."/>
            <person name="Larimer F."/>
            <person name="Land M."/>
            <person name="Hauser L."/>
            <person name="Kyrpides N."/>
            <person name="Kim E."/>
            <person name="Zhao J.-S."/>
            <person name="Richardson P."/>
        </authorList>
    </citation>
    <scope>NUCLEOTIDE SEQUENCE [LARGE SCALE GENOMIC DNA]</scope>
    <source>
        <strain evidence="10">HAW-EB4</strain>
    </source>
</reference>
<dbReference type="Proteomes" id="UP000001317">
    <property type="component" value="Chromosome"/>
</dbReference>
<evidence type="ECO:0000256" key="2">
    <source>
        <dbReference type="ARBA" id="ARBA00004613"/>
    </source>
</evidence>
<dbReference type="PROSITE" id="PS00588">
    <property type="entry name" value="FLAGELLA_BB_ROD"/>
    <property type="match status" value="1"/>
</dbReference>
<evidence type="ECO:0000259" key="9">
    <source>
        <dbReference type="Pfam" id="PF22638"/>
    </source>
</evidence>
<organism evidence="10 11">
    <name type="scientific">Shewanella halifaxensis (strain HAW-EB4)</name>
    <dbReference type="NCBI Taxonomy" id="458817"/>
    <lineage>
        <taxon>Bacteria</taxon>
        <taxon>Pseudomonadati</taxon>
        <taxon>Pseudomonadota</taxon>
        <taxon>Gammaproteobacteria</taxon>
        <taxon>Alteromonadales</taxon>
        <taxon>Shewanellaceae</taxon>
        <taxon>Shewanella</taxon>
    </lineage>
</organism>
<dbReference type="OrthoDB" id="9802553at2"/>
<dbReference type="NCBIfam" id="TIGR02492">
    <property type="entry name" value="flgK_ends"/>
    <property type="match status" value="1"/>
</dbReference>
<evidence type="ECO:0000259" key="7">
    <source>
        <dbReference type="Pfam" id="PF00460"/>
    </source>
</evidence>
<dbReference type="GO" id="GO:0005576">
    <property type="term" value="C:extracellular region"/>
    <property type="evidence" value="ECO:0007669"/>
    <property type="project" value="UniProtKB-SubCell"/>
</dbReference>
<dbReference type="PANTHER" id="PTHR30033">
    <property type="entry name" value="FLAGELLAR HOOK-ASSOCIATED PROTEIN 1"/>
    <property type="match status" value="1"/>
</dbReference>
<dbReference type="Pfam" id="PF06429">
    <property type="entry name" value="Flg_bbr_C"/>
    <property type="match status" value="1"/>
</dbReference>
<feature type="domain" description="Flagellar basal body rod protein N-terminal" evidence="7">
    <location>
        <begin position="6"/>
        <end position="35"/>
    </location>
</feature>
<accession>B0TMD3</accession>
<dbReference type="InterPro" id="IPR019776">
    <property type="entry name" value="Flagellar_basal_body_rod_CS"/>
</dbReference>
<feature type="domain" description="Flagellar basal-body/hook protein C-terminal" evidence="8">
    <location>
        <begin position="598"/>
        <end position="634"/>
    </location>
</feature>